<dbReference type="Proteomes" id="UP000317648">
    <property type="component" value="Chromosome"/>
</dbReference>
<evidence type="ECO:0000313" key="3">
    <source>
        <dbReference type="EMBL" id="QDU93567.1"/>
    </source>
</evidence>
<feature type="transmembrane region" description="Helical" evidence="2">
    <location>
        <begin position="125"/>
        <end position="147"/>
    </location>
</feature>
<keyword evidence="2" id="KW-0472">Membrane</keyword>
<dbReference type="OrthoDB" id="271784at2"/>
<dbReference type="EMBL" id="CP036433">
    <property type="protein sequence ID" value="QDU93567.1"/>
    <property type="molecule type" value="Genomic_DNA"/>
</dbReference>
<accession>A0A518DP05</accession>
<dbReference type="KEGG" id="lcre:Pla8534_13470"/>
<reference evidence="3 4" key="1">
    <citation type="submission" date="2019-02" db="EMBL/GenBank/DDBJ databases">
        <title>Deep-cultivation of Planctomycetes and their phenomic and genomic characterization uncovers novel biology.</title>
        <authorList>
            <person name="Wiegand S."/>
            <person name="Jogler M."/>
            <person name="Boedeker C."/>
            <person name="Pinto D."/>
            <person name="Vollmers J."/>
            <person name="Rivas-Marin E."/>
            <person name="Kohn T."/>
            <person name="Peeters S.H."/>
            <person name="Heuer A."/>
            <person name="Rast P."/>
            <person name="Oberbeckmann S."/>
            <person name="Bunk B."/>
            <person name="Jeske O."/>
            <person name="Meyerdierks A."/>
            <person name="Storesund J.E."/>
            <person name="Kallscheuer N."/>
            <person name="Luecker S."/>
            <person name="Lage O.M."/>
            <person name="Pohl T."/>
            <person name="Merkel B.J."/>
            <person name="Hornburger P."/>
            <person name="Mueller R.-W."/>
            <person name="Bruemmer F."/>
            <person name="Labrenz M."/>
            <person name="Spormann A.M."/>
            <person name="Op den Camp H."/>
            <person name="Overmann J."/>
            <person name="Amann R."/>
            <person name="Jetten M.S.M."/>
            <person name="Mascher T."/>
            <person name="Medema M.H."/>
            <person name="Devos D.P."/>
            <person name="Kaster A.-K."/>
            <person name="Ovreas L."/>
            <person name="Rohde M."/>
            <person name="Galperin M.Y."/>
            <person name="Jogler C."/>
        </authorList>
    </citation>
    <scope>NUCLEOTIDE SEQUENCE [LARGE SCALE GENOMIC DNA]</scope>
    <source>
        <strain evidence="3 4">Pla85_3_4</strain>
    </source>
</reference>
<name>A0A518DP05_9BACT</name>
<feature type="region of interest" description="Disordered" evidence="1">
    <location>
        <begin position="150"/>
        <end position="187"/>
    </location>
</feature>
<keyword evidence="2" id="KW-0812">Transmembrane</keyword>
<feature type="compositionally biased region" description="Basic and acidic residues" evidence="1">
    <location>
        <begin position="165"/>
        <end position="174"/>
    </location>
</feature>
<evidence type="ECO:0000313" key="4">
    <source>
        <dbReference type="Proteomes" id="UP000317648"/>
    </source>
</evidence>
<keyword evidence="4" id="KW-1185">Reference proteome</keyword>
<feature type="region of interest" description="Disordered" evidence="1">
    <location>
        <begin position="94"/>
        <end position="119"/>
    </location>
</feature>
<protein>
    <submittedName>
        <fullName evidence="3">Uncharacterized protein</fullName>
    </submittedName>
</protein>
<proteinExistence type="predicted"/>
<evidence type="ECO:0000256" key="2">
    <source>
        <dbReference type="SAM" id="Phobius"/>
    </source>
</evidence>
<dbReference type="RefSeq" id="WP_145050484.1">
    <property type="nucleotide sequence ID" value="NZ_CP036433.1"/>
</dbReference>
<organism evidence="3 4">
    <name type="scientific">Lignipirellula cremea</name>
    <dbReference type="NCBI Taxonomy" id="2528010"/>
    <lineage>
        <taxon>Bacteria</taxon>
        <taxon>Pseudomonadati</taxon>
        <taxon>Planctomycetota</taxon>
        <taxon>Planctomycetia</taxon>
        <taxon>Pirellulales</taxon>
        <taxon>Pirellulaceae</taxon>
        <taxon>Lignipirellula</taxon>
    </lineage>
</organism>
<keyword evidence="2" id="KW-1133">Transmembrane helix</keyword>
<evidence type="ECO:0000256" key="1">
    <source>
        <dbReference type="SAM" id="MobiDB-lite"/>
    </source>
</evidence>
<dbReference type="AlphaFoldDB" id="A0A518DP05"/>
<gene>
    <name evidence="3" type="ORF">Pla8534_13470</name>
</gene>
<sequence>MNADPQRESTPDDRRSQAARQVLLDRLVEGDLLRDEYCRLLAQLEAEPSGWRECALAFLESQAWREDCSPAASAASVKEESSWLDPALFDAPSALESKTSDTPGTKVPTASGADRPQPAAREPGAWLINTMVVAASVLLAFGLGVSVTRLSTSPADNPQVAVERPAPRLRDRPASNDGGRQDPAPTAVTAAPVQSMPRYADGTKPRGDLTLVVDGGQQVNLPVYDLKDIDQQWLREPPRAIAEEDQQILERFGYRVLRDQRLTPVRLPDGSYVLVPVEGVQIVPAAGNGFQ</sequence>